<protein>
    <recommendedName>
        <fullName evidence="3">DNA polymerase III delta N-terminal domain-containing protein</fullName>
    </recommendedName>
</protein>
<dbReference type="SUPFAM" id="SSF48019">
    <property type="entry name" value="post-AAA+ oligomerization domain-like"/>
    <property type="match status" value="1"/>
</dbReference>
<dbReference type="GO" id="GO:0006260">
    <property type="term" value="P:DNA replication"/>
    <property type="evidence" value="ECO:0007669"/>
    <property type="project" value="InterPro"/>
</dbReference>
<dbReference type="Gene3D" id="1.20.272.10">
    <property type="match status" value="1"/>
</dbReference>
<comment type="caution">
    <text evidence="1">The sequence shown here is derived from an EMBL/GenBank/DDBJ whole genome shotgun (WGS) entry which is preliminary data.</text>
</comment>
<dbReference type="GO" id="GO:0003677">
    <property type="term" value="F:DNA binding"/>
    <property type="evidence" value="ECO:0007669"/>
    <property type="project" value="InterPro"/>
</dbReference>
<dbReference type="Proteomes" id="UP000178419">
    <property type="component" value="Unassembled WGS sequence"/>
</dbReference>
<dbReference type="EMBL" id="MGGE01000049">
    <property type="protein sequence ID" value="OGM20191.1"/>
    <property type="molecule type" value="Genomic_DNA"/>
</dbReference>
<proteinExistence type="predicted"/>
<dbReference type="AlphaFoldDB" id="A0A1F7XYS5"/>
<evidence type="ECO:0008006" key="3">
    <source>
        <dbReference type="Google" id="ProtNLM"/>
    </source>
</evidence>
<organism evidence="1 2">
    <name type="scientific">Candidatus Woesebacteria bacterium RIFCSPHIGHO2_01_FULL_38_9</name>
    <dbReference type="NCBI Taxonomy" id="1802492"/>
    <lineage>
        <taxon>Bacteria</taxon>
        <taxon>Candidatus Woeseibacteriota</taxon>
    </lineage>
</organism>
<gene>
    <name evidence="1" type="ORF">A2714_01170</name>
</gene>
<reference evidence="1 2" key="1">
    <citation type="journal article" date="2016" name="Nat. Commun.">
        <title>Thousands of microbial genomes shed light on interconnected biogeochemical processes in an aquifer system.</title>
        <authorList>
            <person name="Anantharaman K."/>
            <person name="Brown C.T."/>
            <person name="Hug L.A."/>
            <person name="Sharon I."/>
            <person name="Castelle C.J."/>
            <person name="Probst A.J."/>
            <person name="Thomas B.C."/>
            <person name="Singh A."/>
            <person name="Wilkins M.J."/>
            <person name="Karaoz U."/>
            <person name="Brodie E.L."/>
            <person name="Williams K.H."/>
            <person name="Hubbard S.S."/>
            <person name="Banfield J.F."/>
        </authorList>
    </citation>
    <scope>NUCLEOTIDE SEQUENCE [LARGE SCALE GENOMIC DNA]</scope>
</reference>
<evidence type="ECO:0000313" key="2">
    <source>
        <dbReference type="Proteomes" id="UP000178419"/>
    </source>
</evidence>
<name>A0A1F7XYS5_9BACT</name>
<dbReference type="InterPro" id="IPR008921">
    <property type="entry name" value="DNA_pol3_clamp-load_cplx_C"/>
</dbReference>
<sequence>MRLIVLHGDNTLESYERLQKFVEVAHSRVWKVQRAANSSQNLAEVIVSDTLFQEKRLVVIEDWRLFNKSNLKLLKSKSDELDITIIIYHQGNLTKTFLKSLPRIDKIEEFKLPKLIWTFLDSFYPGNAKMLFQLLHEITKNEPAEFVFSLLAKQLRDLYWVKTDSSSIPYPSWRVGKLKGQSSKFTTHQLTNLISNFAEIDIKSKTSDTKLIDLLDFTIATKLE</sequence>
<evidence type="ECO:0000313" key="1">
    <source>
        <dbReference type="EMBL" id="OGM20191.1"/>
    </source>
</evidence>
<accession>A0A1F7XYS5</accession>